<dbReference type="Pfam" id="PF01887">
    <property type="entry name" value="SAM_HAT_N"/>
    <property type="match status" value="1"/>
</dbReference>
<evidence type="ECO:0000256" key="1">
    <source>
        <dbReference type="ARBA" id="ARBA00022691"/>
    </source>
</evidence>
<proteinExistence type="inferred from homology"/>
<sequence>MQRSSERSIITLLSDFGSLYPAQMKGAILSRARDAVLVDIAHDVPPQDVRAGAFALMAAARHFPAGTVHLAVVDPGVGTGRLGIVVESGGHTFVGPDNGLLIPAARSLGVPEAWMIDQVFFEGASPTFHGRDVFAPAAAALASGAAPSSFGPRISPKELQMGSAEISEDWMEAEVVYVDGFGNVIINATEIPWDVVILAGRRLMRARTYAEAGPDEPLITIGSHGFAEIAVRGGSAEGLFGLAPGDRILLERGNCSE</sequence>
<comment type="similarity">
    <text evidence="2">Belongs to the SAM hydrolase / SAM-dependent halogenase family.</text>
</comment>
<dbReference type="InterPro" id="IPR046470">
    <property type="entry name" value="SAM_HAT_C"/>
</dbReference>
<dbReference type="Gene3D" id="2.40.30.90">
    <property type="entry name" value="Bacterial fluorinating enzyme like"/>
    <property type="match status" value="1"/>
</dbReference>
<dbReference type="InterPro" id="IPR023228">
    <property type="entry name" value="SAM_OH_AdoTrfase_N_sf"/>
</dbReference>
<dbReference type="InterPro" id="IPR002747">
    <property type="entry name" value="SAM_OH_AdoTrfase"/>
</dbReference>
<dbReference type="SUPFAM" id="SSF102522">
    <property type="entry name" value="Bacterial fluorinating enzyme, N-terminal domain"/>
    <property type="match status" value="1"/>
</dbReference>
<reference evidence="5 6" key="1">
    <citation type="submission" date="2023-03" db="EMBL/GenBank/DDBJ databases">
        <title>Whole genome sequencing of Methanotrichaceae archaeon M04Ac.</title>
        <authorList>
            <person name="Khomyakova M.A."/>
            <person name="Merkel A.Y."/>
            <person name="Slobodkin A.I."/>
        </authorList>
    </citation>
    <scope>NUCLEOTIDE SEQUENCE [LARGE SCALE GENOMIC DNA]</scope>
    <source>
        <strain evidence="5 6">M04Ac</strain>
    </source>
</reference>
<organism evidence="5 6">
    <name type="scientific">Candidatus Methanocrinis alkalitolerans</name>
    <dbReference type="NCBI Taxonomy" id="3033395"/>
    <lineage>
        <taxon>Archaea</taxon>
        <taxon>Methanobacteriati</taxon>
        <taxon>Methanobacteriota</taxon>
        <taxon>Stenosarchaea group</taxon>
        <taxon>Methanomicrobia</taxon>
        <taxon>Methanotrichales</taxon>
        <taxon>Methanotrichaceae</taxon>
        <taxon>Methanocrinis</taxon>
    </lineage>
</organism>
<dbReference type="Pfam" id="PF20257">
    <property type="entry name" value="SAM_HAT_C"/>
    <property type="match status" value="1"/>
</dbReference>
<dbReference type="SUPFAM" id="SSF101852">
    <property type="entry name" value="Bacterial fluorinating enzyme, C-terminal domain"/>
    <property type="match status" value="1"/>
</dbReference>
<evidence type="ECO:0000259" key="4">
    <source>
        <dbReference type="Pfam" id="PF20257"/>
    </source>
</evidence>
<dbReference type="InterPro" id="IPR046469">
    <property type="entry name" value="SAM_HAT_N"/>
</dbReference>
<accession>A0ABT5XBJ5</accession>
<dbReference type="PANTHER" id="PTHR35092">
    <property type="entry name" value="CHLORINASE MJ1651"/>
    <property type="match status" value="1"/>
</dbReference>
<evidence type="ECO:0000259" key="3">
    <source>
        <dbReference type="Pfam" id="PF01887"/>
    </source>
</evidence>
<feature type="domain" description="S-adenosyl-l-methionine hydroxide adenosyltransferase N-terminal" evidence="3">
    <location>
        <begin position="10"/>
        <end position="151"/>
    </location>
</feature>
<feature type="domain" description="S-adenosyl-l-methionine hydroxide adenosyltransferase C-terminal" evidence="4">
    <location>
        <begin position="173"/>
        <end position="248"/>
    </location>
</feature>
<evidence type="ECO:0000313" key="5">
    <source>
        <dbReference type="EMBL" id="MDF0592045.1"/>
    </source>
</evidence>
<keyword evidence="6" id="KW-1185">Reference proteome</keyword>
<dbReference type="EMBL" id="JARFPL010000001">
    <property type="protein sequence ID" value="MDF0592045.1"/>
    <property type="molecule type" value="Genomic_DNA"/>
</dbReference>
<protein>
    <submittedName>
        <fullName evidence="5">SAM-dependent chlorinase/fluorinase</fullName>
    </submittedName>
</protein>
<dbReference type="PANTHER" id="PTHR35092:SF1">
    <property type="entry name" value="CHLORINASE MJ1651"/>
    <property type="match status" value="1"/>
</dbReference>
<dbReference type="Proteomes" id="UP001215956">
    <property type="component" value="Unassembled WGS sequence"/>
</dbReference>
<evidence type="ECO:0000256" key="2">
    <source>
        <dbReference type="ARBA" id="ARBA00024035"/>
    </source>
</evidence>
<keyword evidence="1" id="KW-0949">S-adenosyl-L-methionine</keyword>
<dbReference type="RefSeq" id="WP_316967754.1">
    <property type="nucleotide sequence ID" value="NZ_JARFPL010000001.1"/>
</dbReference>
<dbReference type="InterPro" id="IPR023227">
    <property type="entry name" value="SAM_OH_AdoTrfase_C_sf"/>
</dbReference>
<evidence type="ECO:0000313" key="6">
    <source>
        <dbReference type="Proteomes" id="UP001215956"/>
    </source>
</evidence>
<dbReference type="PIRSF" id="PIRSF006779">
    <property type="entry name" value="UCP006779"/>
    <property type="match status" value="1"/>
</dbReference>
<dbReference type="Gene3D" id="3.40.50.10790">
    <property type="entry name" value="S-adenosyl-l-methionine hydroxide adenosyltransferase, N-terminal"/>
    <property type="match status" value="1"/>
</dbReference>
<name>A0ABT5XBJ5_9EURY</name>
<gene>
    <name evidence="5" type="ORF">P0O24_00385</name>
</gene>
<comment type="caution">
    <text evidence="5">The sequence shown here is derived from an EMBL/GenBank/DDBJ whole genome shotgun (WGS) entry which is preliminary data.</text>
</comment>